<keyword evidence="6" id="KW-1185">Reference proteome</keyword>
<dbReference type="Pfam" id="PF13920">
    <property type="entry name" value="zf-C3HC4_3"/>
    <property type="match status" value="1"/>
</dbReference>
<dbReference type="Pfam" id="PF21355">
    <property type="entry name" value="TRAF-mep_MATH"/>
    <property type="match status" value="1"/>
</dbReference>
<dbReference type="InterPro" id="IPR013083">
    <property type="entry name" value="Znf_RING/FYVE/PHD"/>
</dbReference>
<feature type="domain" description="RING-type" evidence="4">
    <location>
        <begin position="32"/>
        <end position="68"/>
    </location>
</feature>
<dbReference type="AlphaFoldDB" id="A0A9D4QC62"/>
<evidence type="ECO:0000256" key="1">
    <source>
        <dbReference type="ARBA" id="ARBA00022771"/>
    </source>
</evidence>
<dbReference type="PROSITE" id="PS50089">
    <property type="entry name" value="ZF_RING_2"/>
    <property type="match status" value="1"/>
</dbReference>
<dbReference type="Gene3D" id="3.30.40.10">
    <property type="entry name" value="Zinc/RING finger domain, C3HC4 (zinc finger)"/>
    <property type="match status" value="1"/>
</dbReference>
<proteinExistence type="predicted"/>
<dbReference type="InterPro" id="IPR008974">
    <property type="entry name" value="TRAF-like"/>
</dbReference>
<comment type="caution">
    <text evidence="5">The sequence shown here is derived from an EMBL/GenBank/DDBJ whole genome shotgun (WGS) entry which is preliminary data.</text>
</comment>
<evidence type="ECO:0000259" key="4">
    <source>
        <dbReference type="PROSITE" id="PS50089"/>
    </source>
</evidence>
<reference evidence="5" key="2">
    <citation type="submission" date="2021-09" db="EMBL/GenBank/DDBJ databases">
        <authorList>
            <person name="Jia N."/>
            <person name="Wang J."/>
            <person name="Shi W."/>
            <person name="Du L."/>
            <person name="Sun Y."/>
            <person name="Zhan W."/>
            <person name="Jiang J."/>
            <person name="Wang Q."/>
            <person name="Zhang B."/>
            <person name="Ji P."/>
            <person name="Sakyi L.B."/>
            <person name="Cui X."/>
            <person name="Yuan T."/>
            <person name="Jiang B."/>
            <person name="Yang W."/>
            <person name="Lam T.T.-Y."/>
            <person name="Chang Q."/>
            <person name="Ding S."/>
            <person name="Wang X."/>
            <person name="Zhu J."/>
            <person name="Ruan X."/>
            <person name="Zhao L."/>
            <person name="Wei J."/>
            <person name="Que T."/>
            <person name="Du C."/>
            <person name="Cheng J."/>
            <person name="Dai P."/>
            <person name="Han X."/>
            <person name="Huang E."/>
            <person name="Gao Y."/>
            <person name="Liu J."/>
            <person name="Shao H."/>
            <person name="Ye R."/>
            <person name="Li L."/>
            <person name="Wei W."/>
            <person name="Wang X."/>
            <person name="Wang C."/>
            <person name="Huo Q."/>
            <person name="Li W."/>
            <person name="Guo W."/>
            <person name="Chen H."/>
            <person name="Chen S."/>
            <person name="Zhou L."/>
            <person name="Zhou L."/>
            <person name="Ni X."/>
            <person name="Tian J."/>
            <person name="Zhou Y."/>
            <person name="Sheng Y."/>
            <person name="Liu T."/>
            <person name="Pan Y."/>
            <person name="Xia L."/>
            <person name="Li J."/>
            <person name="Zhao F."/>
            <person name="Cao W."/>
        </authorList>
    </citation>
    <scope>NUCLEOTIDE SEQUENCE</scope>
    <source>
        <strain evidence="5">Rsan-2018</strain>
        <tissue evidence="5">Larvae</tissue>
    </source>
</reference>
<evidence type="ECO:0000313" key="6">
    <source>
        <dbReference type="Proteomes" id="UP000821837"/>
    </source>
</evidence>
<evidence type="ECO:0000313" key="5">
    <source>
        <dbReference type="EMBL" id="KAH7975710.1"/>
    </source>
</evidence>
<keyword evidence="2" id="KW-0862">Zinc</keyword>
<gene>
    <name evidence="5" type="ORF">HPB52_004598</name>
</gene>
<dbReference type="SUPFAM" id="SSF57850">
    <property type="entry name" value="RING/U-box"/>
    <property type="match status" value="1"/>
</dbReference>
<dbReference type="Gene3D" id="2.60.210.10">
    <property type="entry name" value="Apoptosis, Tumor Necrosis Factor Receptor Associated Protein 2, Chain A"/>
    <property type="match status" value="1"/>
</dbReference>
<dbReference type="InterPro" id="IPR001841">
    <property type="entry name" value="Znf_RING"/>
</dbReference>
<sequence>MASWEYTLTGFGDFLEQRRLAFTQPMPSSRVCSICGRVPSATALLPCGHVLCVQCQREVFDGMECPFDGCAFTEGQLVRLRFELTDLEQLRVVCIVGGRKCAAFSGKLSELRDHMHQCRSVDVQCAKCHRSIASEAAVEHYRQCYTESTPRRLSSDLRVRRAVEEVRRIQEDLQVPRQQSLGEHVTGDDGFVNGANGLLEKLASLDCALSAFQEMEANVDRGGSPLSFRKAPGSFRAASKPGLFITTCKLTDMCAAHDSLEGNIIERTVSSESCTLAGYTFRVDCEFSLSGNGEIEEVNVSFILYLCAGDWDEHVEWPFTKKAAIIIAHPTDESKDIRLIMPCMKGCNVTKKPSSNCTNWGPRTENKSWKDIELQGFLVNDALYVNVEFD</sequence>
<dbReference type="Proteomes" id="UP000821837">
    <property type="component" value="Chromosome 10"/>
</dbReference>
<reference evidence="5" key="1">
    <citation type="journal article" date="2020" name="Cell">
        <title>Large-Scale Comparative Analyses of Tick Genomes Elucidate Their Genetic Diversity and Vector Capacities.</title>
        <authorList>
            <consortium name="Tick Genome and Microbiome Consortium (TIGMIC)"/>
            <person name="Jia N."/>
            <person name="Wang J."/>
            <person name="Shi W."/>
            <person name="Du L."/>
            <person name="Sun Y."/>
            <person name="Zhan W."/>
            <person name="Jiang J.F."/>
            <person name="Wang Q."/>
            <person name="Zhang B."/>
            <person name="Ji P."/>
            <person name="Bell-Sakyi L."/>
            <person name="Cui X.M."/>
            <person name="Yuan T.T."/>
            <person name="Jiang B.G."/>
            <person name="Yang W.F."/>
            <person name="Lam T.T."/>
            <person name="Chang Q.C."/>
            <person name="Ding S.J."/>
            <person name="Wang X.J."/>
            <person name="Zhu J.G."/>
            <person name="Ruan X.D."/>
            <person name="Zhao L."/>
            <person name="Wei J.T."/>
            <person name="Ye R.Z."/>
            <person name="Que T.C."/>
            <person name="Du C.H."/>
            <person name="Zhou Y.H."/>
            <person name="Cheng J.X."/>
            <person name="Dai P.F."/>
            <person name="Guo W.B."/>
            <person name="Han X.H."/>
            <person name="Huang E.J."/>
            <person name="Li L.F."/>
            <person name="Wei W."/>
            <person name="Gao Y.C."/>
            <person name="Liu J.Z."/>
            <person name="Shao H.Z."/>
            <person name="Wang X."/>
            <person name="Wang C.C."/>
            <person name="Yang T.C."/>
            <person name="Huo Q.B."/>
            <person name="Li W."/>
            <person name="Chen H.Y."/>
            <person name="Chen S.E."/>
            <person name="Zhou L.G."/>
            <person name="Ni X.B."/>
            <person name="Tian J.H."/>
            <person name="Sheng Y."/>
            <person name="Liu T."/>
            <person name="Pan Y.S."/>
            <person name="Xia L.Y."/>
            <person name="Li J."/>
            <person name="Zhao F."/>
            <person name="Cao W.C."/>
        </authorList>
    </citation>
    <scope>NUCLEOTIDE SEQUENCE</scope>
    <source>
        <strain evidence="5">Rsan-2018</strain>
    </source>
</reference>
<accession>A0A9D4QC62</accession>
<dbReference type="VEuPathDB" id="VectorBase:RSAN_028668"/>
<dbReference type="EMBL" id="JABSTV010001246">
    <property type="protein sequence ID" value="KAH7975710.1"/>
    <property type="molecule type" value="Genomic_DNA"/>
</dbReference>
<organism evidence="5 6">
    <name type="scientific">Rhipicephalus sanguineus</name>
    <name type="common">Brown dog tick</name>
    <name type="synonym">Ixodes sanguineus</name>
    <dbReference type="NCBI Taxonomy" id="34632"/>
    <lineage>
        <taxon>Eukaryota</taxon>
        <taxon>Metazoa</taxon>
        <taxon>Ecdysozoa</taxon>
        <taxon>Arthropoda</taxon>
        <taxon>Chelicerata</taxon>
        <taxon>Arachnida</taxon>
        <taxon>Acari</taxon>
        <taxon>Parasitiformes</taxon>
        <taxon>Ixodida</taxon>
        <taxon>Ixodoidea</taxon>
        <taxon>Ixodidae</taxon>
        <taxon>Rhipicephalinae</taxon>
        <taxon>Rhipicephalus</taxon>
        <taxon>Rhipicephalus</taxon>
    </lineage>
</organism>
<keyword evidence="1 3" id="KW-0863">Zinc-finger</keyword>
<protein>
    <recommendedName>
        <fullName evidence="4">RING-type domain-containing protein</fullName>
    </recommendedName>
</protein>
<name>A0A9D4QC62_RHISA</name>
<dbReference type="GO" id="GO:0008270">
    <property type="term" value="F:zinc ion binding"/>
    <property type="evidence" value="ECO:0007669"/>
    <property type="project" value="UniProtKB-KW"/>
</dbReference>
<evidence type="ECO:0000256" key="3">
    <source>
        <dbReference type="PROSITE-ProRule" id="PRU00175"/>
    </source>
</evidence>
<dbReference type="InterPro" id="IPR049342">
    <property type="entry name" value="TRAF1-6_MATH_dom"/>
</dbReference>
<keyword evidence="1 3" id="KW-0479">Metal-binding</keyword>
<dbReference type="SUPFAM" id="SSF49599">
    <property type="entry name" value="TRAF domain-like"/>
    <property type="match status" value="1"/>
</dbReference>
<evidence type="ECO:0000256" key="2">
    <source>
        <dbReference type="ARBA" id="ARBA00022833"/>
    </source>
</evidence>